<organism evidence="15 16">
    <name type="scientific">Candidatus Abzuiibacterium crystallinum</name>
    <dbReference type="NCBI Taxonomy" id="1974748"/>
    <lineage>
        <taxon>Bacteria</taxon>
        <taxon>Pseudomonadati</taxon>
        <taxon>Candidatus Omnitrophota</taxon>
        <taxon>Candidatus Abzuiibacterium</taxon>
    </lineage>
</organism>
<comment type="caution">
    <text evidence="15">The sequence shown here is derived from an EMBL/GenBank/DDBJ whole genome shotgun (WGS) entry which is preliminary data.</text>
</comment>
<evidence type="ECO:0000256" key="3">
    <source>
        <dbReference type="ARBA" id="ARBA00022448"/>
    </source>
</evidence>
<dbReference type="SUPFAM" id="SSF81333">
    <property type="entry name" value="F1F0 ATP synthase subunit C"/>
    <property type="match status" value="1"/>
</dbReference>
<evidence type="ECO:0000256" key="11">
    <source>
        <dbReference type="ARBA" id="ARBA00032200"/>
    </source>
</evidence>
<name>A0A2H0LR96_9BACT</name>
<reference evidence="15 16" key="1">
    <citation type="submission" date="2017-09" db="EMBL/GenBank/DDBJ databases">
        <title>Depth-based differentiation of microbial function through sediment-hosted aquifers and enrichment of novel symbionts in the deep terrestrial subsurface.</title>
        <authorList>
            <person name="Probst A.J."/>
            <person name="Ladd B."/>
            <person name="Jarett J.K."/>
            <person name="Geller-Mcgrath D.E."/>
            <person name="Sieber C.M."/>
            <person name="Emerson J.B."/>
            <person name="Anantharaman K."/>
            <person name="Thomas B.C."/>
            <person name="Malmstrom R."/>
            <person name="Stieglmeier M."/>
            <person name="Klingl A."/>
            <person name="Woyke T."/>
            <person name="Ryan C.M."/>
            <person name="Banfield J.F."/>
        </authorList>
    </citation>
    <scope>NUCLEOTIDE SEQUENCE [LARGE SCALE GENOMIC DNA]</scope>
    <source>
        <strain evidence="15">CG11_big_fil_rev_8_21_14_0_20_45_26</strain>
    </source>
</reference>
<evidence type="ECO:0000256" key="7">
    <source>
        <dbReference type="ARBA" id="ARBA00022989"/>
    </source>
</evidence>
<evidence type="ECO:0000259" key="14">
    <source>
        <dbReference type="Pfam" id="PF00137"/>
    </source>
</evidence>
<keyword evidence="3" id="KW-0813">Transport</keyword>
<keyword evidence="5 13" id="KW-0812">Transmembrane</keyword>
<evidence type="ECO:0000256" key="9">
    <source>
        <dbReference type="ARBA" id="ARBA00023121"/>
    </source>
</evidence>
<dbReference type="Proteomes" id="UP000230859">
    <property type="component" value="Unassembled WGS sequence"/>
</dbReference>
<dbReference type="InterPro" id="IPR020537">
    <property type="entry name" value="ATP_synth_F0_csu_DDCD_BS"/>
</dbReference>
<gene>
    <name evidence="15" type="ORF">COV74_03350</name>
</gene>
<protein>
    <recommendedName>
        <fullName evidence="11">ATP synthase F(0) sector subunit c</fullName>
    </recommendedName>
    <alternativeName>
        <fullName evidence="12">F-type ATPase subunit c</fullName>
    </alternativeName>
</protein>
<dbReference type="EMBL" id="PCVY01000028">
    <property type="protein sequence ID" value="PIQ86881.1"/>
    <property type="molecule type" value="Genomic_DNA"/>
</dbReference>
<proteinExistence type="inferred from homology"/>
<evidence type="ECO:0000256" key="6">
    <source>
        <dbReference type="ARBA" id="ARBA00022781"/>
    </source>
</evidence>
<dbReference type="InterPro" id="IPR035921">
    <property type="entry name" value="F/V-ATP_Csub_sf"/>
</dbReference>
<dbReference type="CDD" id="cd18121">
    <property type="entry name" value="ATP-synt_Fo_c"/>
    <property type="match status" value="1"/>
</dbReference>
<keyword evidence="7 13" id="KW-1133">Transmembrane helix</keyword>
<dbReference type="PRINTS" id="PR00124">
    <property type="entry name" value="ATPASEC"/>
</dbReference>
<dbReference type="AlphaFoldDB" id="A0A2H0LR96"/>
<comment type="subcellular location">
    <subcellularLocation>
        <location evidence="1">Membrane</location>
        <topology evidence="1">Multi-pass membrane protein</topology>
    </subcellularLocation>
</comment>
<sequence length="72" mass="7444">MSQYAVVLVGVMIIAVLGPAIVIAVVGFATIKALGRNPSAAPKIFTGVILMLVFAEATSVIALLVIFQLFGQ</sequence>
<dbReference type="InterPro" id="IPR038662">
    <property type="entry name" value="ATP_synth_F0_csu_sf"/>
</dbReference>
<evidence type="ECO:0000256" key="12">
    <source>
        <dbReference type="ARBA" id="ARBA00032887"/>
    </source>
</evidence>
<feature type="transmembrane region" description="Helical" evidence="13">
    <location>
        <begin position="6"/>
        <end position="31"/>
    </location>
</feature>
<evidence type="ECO:0000256" key="4">
    <source>
        <dbReference type="ARBA" id="ARBA00022547"/>
    </source>
</evidence>
<accession>A0A2H0LR96</accession>
<keyword evidence="6" id="KW-0375">Hydrogen ion transport</keyword>
<keyword evidence="9" id="KW-0446">Lipid-binding</keyword>
<keyword evidence="4" id="KW-0138">CF(0)</keyword>
<dbReference type="Pfam" id="PF00137">
    <property type="entry name" value="ATP-synt_C"/>
    <property type="match status" value="1"/>
</dbReference>
<comment type="similarity">
    <text evidence="2">Belongs to the ATPase C chain family.</text>
</comment>
<dbReference type="InterPro" id="IPR000454">
    <property type="entry name" value="ATP_synth_F0_csu"/>
</dbReference>
<dbReference type="Gene3D" id="1.20.20.10">
    <property type="entry name" value="F1F0 ATP synthase subunit C"/>
    <property type="match status" value="1"/>
</dbReference>
<evidence type="ECO:0000256" key="2">
    <source>
        <dbReference type="ARBA" id="ARBA00006704"/>
    </source>
</evidence>
<keyword evidence="8" id="KW-0406">Ion transport</keyword>
<dbReference type="GO" id="GO:0015078">
    <property type="term" value="F:proton transmembrane transporter activity"/>
    <property type="evidence" value="ECO:0007669"/>
    <property type="project" value="InterPro"/>
</dbReference>
<feature type="transmembrane region" description="Helical" evidence="13">
    <location>
        <begin position="43"/>
        <end position="70"/>
    </location>
</feature>
<evidence type="ECO:0000256" key="13">
    <source>
        <dbReference type="SAM" id="Phobius"/>
    </source>
</evidence>
<keyword evidence="10 13" id="KW-0472">Membrane</keyword>
<evidence type="ECO:0000256" key="10">
    <source>
        <dbReference type="ARBA" id="ARBA00023136"/>
    </source>
</evidence>
<dbReference type="GO" id="GO:0033177">
    <property type="term" value="C:proton-transporting two-sector ATPase complex, proton-transporting domain"/>
    <property type="evidence" value="ECO:0007669"/>
    <property type="project" value="InterPro"/>
</dbReference>
<dbReference type="InterPro" id="IPR002379">
    <property type="entry name" value="ATPase_proteolipid_c-like_dom"/>
</dbReference>
<evidence type="ECO:0000313" key="15">
    <source>
        <dbReference type="EMBL" id="PIQ86881.1"/>
    </source>
</evidence>
<evidence type="ECO:0000313" key="16">
    <source>
        <dbReference type="Proteomes" id="UP000230859"/>
    </source>
</evidence>
<dbReference type="GO" id="GO:0008289">
    <property type="term" value="F:lipid binding"/>
    <property type="evidence" value="ECO:0007669"/>
    <property type="project" value="UniProtKB-KW"/>
</dbReference>
<evidence type="ECO:0000256" key="5">
    <source>
        <dbReference type="ARBA" id="ARBA00022692"/>
    </source>
</evidence>
<dbReference type="GO" id="GO:0015986">
    <property type="term" value="P:proton motive force-driven ATP synthesis"/>
    <property type="evidence" value="ECO:0007669"/>
    <property type="project" value="InterPro"/>
</dbReference>
<dbReference type="GO" id="GO:0045259">
    <property type="term" value="C:proton-transporting ATP synthase complex"/>
    <property type="evidence" value="ECO:0007669"/>
    <property type="project" value="UniProtKB-KW"/>
</dbReference>
<feature type="domain" description="V-ATPase proteolipid subunit C-like" evidence="14">
    <location>
        <begin position="10"/>
        <end position="67"/>
    </location>
</feature>
<dbReference type="PROSITE" id="PS00605">
    <property type="entry name" value="ATPASE_C"/>
    <property type="match status" value="1"/>
</dbReference>
<evidence type="ECO:0000256" key="1">
    <source>
        <dbReference type="ARBA" id="ARBA00004141"/>
    </source>
</evidence>
<evidence type="ECO:0000256" key="8">
    <source>
        <dbReference type="ARBA" id="ARBA00023065"/>
    </source>
</evidence>